<feature type="region of interest" description="Disordered" evidence="1">
    <location>
        <begin position="113"/>
        <end position="160"/>
    </location>
</feature>
<reference evidence="2" key="1">
    <citation type="submission" date="2020-05" db="EMBL/GenBank/DDBJ databases">
        <title>WGS assembly of Panicum virgatum.</title>
        <authorList>
            <person name="Lovell J.T."/>
            <person name="Jenkins J."/>
            <person name="Shu S."/>
            <person name="Juenger T.E."/>
            <person name="Schmutz J."/>
        </authorList>
    </citation>
    <scope>NUCLEOTIDE SEQUENCE</scope>
    <source>
        <strain evidence="2">AP13</strain>
    </source>
</reference>
<protein>
    <submittedName>
        <fullName evidence="2">Uncharacterized protein</fullName>
    </submittedName>
</protein>
<evidence type="ECO:0000313" key="2">
    <source>
        <dbReference type="EMBL" id="KAG2589573.1"/>
    </source>
</evidence>
<keyword evidence="3" id="KW-1185">Reference proteome</keyword>
<evidence type="ECO:0000256" key="1">
    <source>
        <dbReference type="SAM" id="MobiDB-lite"/>
    </source>
</evidence>
<feature type="compositionally biased region" description="Gly residues" evidence="1">
    <location>
        <begin position="312"/>
        <end position="328"/>
    </location>
</feature>
<feature type="compositionally biased region" description="Gly residues" evidence="1">
    <location>
        <begin position="208"/>
        <end position="220"/>
    </location>
</feature>
<sequence>MPPLLRLGARRRRPASSPSTGARGRRCPPKLTDVAAPGARGLRAHRRPWSSRPPHWLAGRTREPCAAATELAGLARAATEEVVKLPHYLATTSAPTQPLLGMHHGGGVARGSCAGGGGGAREPHTRRGRMARSSRAGGGIGAHIPHTRRGSVARGSRTGGASELVASTHAAAAWLAAPAQAAASELAAPSRAAAAWLTALASGEGRARGWGGGGGGGGRRGSCPCSPRAREERRRRWASARNPHPRRCCCWARHGHRRHGRAEASASAAAMGGGGGGRTRGQRIHSGLLPQGASLAAGAMEPPWPLPPCTRGGRGLTGGAGVAGGGGALARSPSPRALQLLAGEGKEEGRAGTEEDSHAREERRAGRGRSGAQVGGSPEVGVRHGGRWLAAVGGALAVWRPAARRGRRALCAAALPSIPQGCEGRRR</sequence>
<feature type="region of interest" description="Disordered" evidence="1">
    <location>
        <begin position="312"/>
        <end position="383"/>
    </location>
</feature>
<accession>A0A8T0RYH5</accession>
<name>A0A8T0RYH5_PANVG</name>
<comment type="caution">
    <text evidence="2">The sequence shown here is derived from an EMBL/GenBank/DDBJ whole genome shotgun (WGS) entry which is preliminary data.</text>
</comment>
<dbReference type="Proteomes" id="UP000823388">
    <property type="component" value="Chromosome 5N"/>
</dbReference>
<gene>
    <name evidence="2" type="ORF">PVAP13_5NG371762</name>
</gene>
<feature type="region of interest" description="Disordered" evidence="1">
    <location>
        <begin position="1"/>
        <end position="58"/>
    </location>
</feature>
<evidence type="ECO:0000313" key="3">
    <source>
        <dbReference type="Proteomes" id="UP000823388"/>
    </source>
</evidence>
<feature type="compositionally biased region" description="Basic and acidic residues" evidence="1">
    <location>
        <begin position="344"/>
        <end position="365"/>
    </location>
</feature>
<dbReference type="EMBL" id="CM029046">
    <property type="protein sequence ID" value="KAG2589573.1"/>
    <property type="molecule type" value="Genomic_DNA"/>
</dbReference>
<organism evidence="2 3">
    <name type="scientific">Panicum virgatum</name>
    <name type="common">Blackwell switchgrass</name>
    <dbReference type="NCBI Taxonomy" id="38727"/>
    <lineage>
        <taxon>Eukaryota</taxon>
        <taxon>Viridiplantae</taxon>
        <taxon>Streptophyta</taxon>
        <taxon>Embryophyta</taxon>
        <taxon>Tracheophyta</taxon>
        <taxon>Spermatophyta</taxon>
        <taxon>Magnoliopsida</taxon>
        <taxon>Liliopsida</taxon>
        <taxon>Poales</taxon>
        <taxon>Poaceae</taxon>
        <taxon>PACMAD clade</taxon>
        <taxon>Panicoideae</taxon>
        <taxon>Panicodae</taxon>
        <taxon>Paniceae</taxon>
        <taxon>Panicinae</taxon>
        <taxon>Panicum</taxon>
        <taxon>Panicum sect. Hiantes</taxon>
    </lineage>
</organism>
<proteinExistence type="predicted"/>
<feature type="region of interest" description="Disordered" evidence="1">
    <location>
        <begin position="208"/>
        <end position="227"/>
    </location>
</feature>
<dbReference type="AlphaFoldDB" id="A0A8T0RYH5"/>